<dbReference type="SUPFAM" id="SSF56112">
    <property type="entry name" value="Protein kinase-like (PK-like)"/>
    <property type="match status" value="1"/>
</dbReference>
<reference evidence="6 7" key="1">
    <citation type="journal article" date="2014" name="PLoS Genet.">
        <title>Analysis of the Phlebiopsis gigantea genome, transcriptome and secretome provides insight into its pioneer colonization strategies of wood.</title>
        <authorList>
            <person name="Hori C."/>
            <person name="Ishida T."/>
            <person name="Igarashi K."/>
            <person name="Samejima M."/>
            <person name="Suzuki H."/>
            <person name="Master E."/>
            <person name="Ferreira P."/>
            <person name="Ruiz-Duenas F.J."/>
            <person name="Held B."/>
            <person name="Canessa P."/>
            <person name="Larrondo L.F."/>
            <person name="Schmoll M."/>
            <person name="Druzhinina I.S."/>
            <person name="Kubicek C.P."/>
            <person name="Gaskell J.A."/>
            <person name="Kersten P."/>
            <person name="St John F."/>
            <person name="Glasner J."/>
            <person name="Sabat G."/>
            <person name="Splinter BonDurant S."/>
            <person name="Syed K."/>
            <person name="Yadav J."/>
            <person name="Mgbeahuruike A.C."/>
            <person name="Kovalchuk A."/>
            <person name="Asiegbu F.O."/>
            <person name="Lackner G."/>
            <person name="Hoffmeister D."/>
            <person name="Rencoret J."/>
            <person name="Gutierrez A."/>
            <person name="Sun H."/>
            <person name="Lindquist E."/>
            <person name="Barry K."/>
            <person name="Riley R."/>
            <person name="Grigoriev I.V."/>
            <person name="Henrissat B."/>
            <person name="Kues U."/>
            <person name="Berka R.M."/>
            <person name="Martinez A.T."/>
            <person name="Covert S.F."/>
            <person name="Blanchette R.A."/>
            <person name="Cullen D."/>
        </authorList>
    </citation>
    <scope>NUCLEOTIDE SEQUENCE [LARGE SCALE GENOMIC DNA]</scope>
    <source>
        <strain evidence="6 7">11061_1 CR5-6</strain>
    </source>
</reference>
<dbReference type="HOGENOM" id="CLU_000288_7_18_1"/>
<sequence>MNGAGGISQLIQDDQVQILDFVDEILQDELVRAESAMHTPVSSKTAVQEFIKLLRRLLVRLAEHLCLLPSTMYLNAGSIDAAGPWAVNYGAYGDIFQGTITGKIVALKGLKGMRTNNNNNPNVQRFHREVTILRGLRHDNICVPWGVGSKIPNIPSELCLVLPWYSHGSIDKYMQRTDLSRQGIMNLVCGILEGLSYLHDENVVHGDLHPGNILVDEIGHPHLADFGLANFGDSTYASVAVSARPGASRYMAPEILSPALVGKLFIHHTVESDMYSLGQLFWRLYSGSDPFARETEFQATVAITRGEHPAREESASDIPDEMWKIMEECWSIKPDLRPTANVLRLKMRATAEQSTEAIVGKILGAR</sequence>
<protein>
    <recommendedName>
        <fullName evidence="5">Protein kinase domain-containing protein</fullName>
    </recommendedName>
</protein>
<evidence type="ECO:0000259" key="5">
    <source>
        <dbReference type="PROSITE" id="PS50011"/>
    </source>
</evidence>
<evidence type="ECO:0000256" key="3">
    <source>
        <dbReference type="ARBA" id="ARBA00022777"/>
    </source>
</evidence>
<dbReference type="Gene3D" id="1.10.510.10">
    <property type="entry name" value="Transferase(Phosphotransferase) domain 1"/>
    <property type="match status" value="1"/>
</dbReference>
<feature type="domain" description="Protein kinase" evidence="5">
    <location>
        <begin position="81"/>
        <end position="351"/>
    </location>
</feature>
<dbReference type="AlphaFoldDB" id="A0A0C3S695"/>
<dbReference type="PROSITE" id="PS50011">
    <property type="entry name" value="PROTEIN_KINASE_DOM"/>
    <property type="match status" value="1"/>
</dbReference>
<dbReference type="InterPro" id="IPR011009">
    <property type="entry name" value="Kinase-like_dom_sf"/>
</dbReference>
<dbReference type="PANTHER" id="PTHR44329:SF288">
    <property type="entry name" value="MITOGEN-ACTIVATED PROTEIN KINASE KINASE KINASE 20"/>
    <property type="match status" value="1"/>
</dbReference>
<evidence type="ECO:0000256" key="4">
    <source>
        <dbReference type="ARBA" id="ARBA00022840"/>
    </source>
</evidence>
<evidence type="ECO:0000313" key="6">
    <source>
        <dbReference type="EMBL" id="KIP06057.1"/>
    </source>
</evidence>
<dbReference type="OrthoDB" id="2804215at2759"/>
<dbReference type="InterPro" id="IPR001245">
    <property type="entry name" value="Ser-Thr/Tyr_kinase_cat_dom"/>
</dbReference>
<dbReference type="EMBL" id="KN840527">
    <property type="protein sequence ID" value="KIP06057.1"/>
    <property type="molecule type" value="Genomic_DNA"/>
</dbReference>
<proteinExistence type="predicted"/>
<evidence type="ECO:0000313" key="7">
    <source>
        <dbReference type="Proteomes" id="UP000053257"/>
    </source>
</evidence>
<gene>
    <name evidence="6" type="ORF">PHLGIDRAFT_478168</name>
</gene>
<evidence type="ECO:0000256" key="2">
    <source>
        <dbReference type="ARBA" id="ARBA00022741"/>
    </source>
</evidence>
<keyword evidence="1" id="KW-0808">Transferase</keyword>
<dbReference type="Pfam" id="PF00069">
    <property type="entry name" value="Pkinase"/>
    <property type="match status" value="1"/>
</dbReference>
<accession>A0A0C3S695</accession>
<keyword evidence="7" id="KW-1185">Reference proteome</keyword>
<keyword evidence="3" id="KW-0418">Kinase</keyword>
<dbReference type="InterPro" id="IPR051681">
    <property type="entry name" value="Ser/Thr_Kinases-Pseudokinases"/>
</dbReference>
<dbReference type="STRING" id="745531.A0A0C3S695"/>
<keyword evidence="4" id="KW-0067">ATP-binding</keyword>
<keyword evidence="2" id="KW-0547">Nucleotide-binding</keyword>
<name>A0A0C3S695_PHLG1</name>
<organism evidence="6 7">
    <name type="scientific">Phlebiopsis gigantea (strain 11061_1 CR5-6)</name>
    <name type="common">White-rot fungus</name>
    <name type="synonym">Peniophora gigantea</name>
    <dbReference type="NCBI Taxonomy" id="745531"/>
    <lineage>
        <taxon>Eukaryota</taxon>
        <taxon>Fungi</taxon>
        <taxon>Dikarya</taxon>
        <taxon>Basidiomycota</taxon>
        <taxon>Agaricomycotina</taxon>
        <taxon>Agaricomycetes</taxon>
        <taxon>Polyporales</taxon>
        <taxon>Phanerochaetaceae</taxon>
        <taxon>Phlebiopsis</taxon>
    </lineage>
</organism>
<dbReference type="PRINTS" id="PR00109">
    <property type="entry name" value="TYRKINASE"/>
</dbReference>
<dbReference type="GO" id="GO:0005524">
    <property type="term" value="F:ATP binding"/>
    <property type="evidence" value="ECO:0007669"/>
    <property type="project" value="UniProtKB-KW"/>
</dbReference>
<evidence type="ECO:0000256" key="1">
    <source>
        <dbReference type="ARBA" id="ARBA00022679"/>
    </source>
</evidence>
<dbReference type="GO" id="GO:0004674">
    <property type="term" value="F:protein serine/threonine kinase activity"/>
    <property type="evidence" value="ECO:0007669"/>
    <property type="project" value="TreeGrafter"/>
</dbReference>
<dbReference type="InterPro" id="IPR000719">
    <property type="entry name" value="Prot_kinase_dom"/>
</dbReference>
<dbReference type="PANTHER" id="PTHR44329">
    <property type="entry name" value="SERINE/THREONINE-PROTEIN KINASE TNNI3K-RELATED"/>
    <property type="match status" value="1"/>
</dbReference>
<dbReference type="Proteomes" id="UP000053257">
    <property type="component" value="Unassembled WGS sequence"/>
</dbReference>